<gene>
    <name evidence="3" type="ORF">HMPREF9372_3475</name>
</gene>
<dbReference type="InterPro" id="IPR001119">
    <property type="entry name" value="SLH_dom"/>
</dbReference>
<feature type="domain" description="SLH" evidence="2">
    <location>
        <begin position="153"/>
        <end position="215"/>
    </location>
</feature>
<evidence type="ECO:0000313" key="3">
    <source>
        <dbReference type="EMBL" id="EGQ20856.1"/>
    </source>
</evidence>
<feature type="chain" id="PRO_5038915302" description="SLH domain-containing protein" evidence="1">
    <location>
        <begin position="34"/>
        <end position="463"/>
    </location>
</feature>
<accession>F9DXE4</accession>
<dbReference type="Pfam" id="PF00395">
    <property type="entry name" value="SLH"/>
    <property type="match status" value="2"/>
</dbReference>
<dbReference type="InterPro" id="IPR051465">
    <property type="entry name" value="Cell_Envelope_Struct_Comp"/>
</dbReference>
<dbReference type="STRING" id="759851.SAMN04244570_2744"/>
<evidence type="ECO:0000259" key="2">
    <source>
        <dbReference type="PROSITE" id="PS51272"/>
    </source>
</evidence>
<dbReference type="PANTHER" id="PTHR43308">
    <property type="entry name" value="OUTER MEMBRANE PROTEIN ALPHA-RELATED"/>
    <property type="match status" value="1"/>
</dbReference>
<comment type="caution">
    <text evidence="3">The sequence shown here is derived from an EMBL/GenBank/DDBJ whole genome shotgun (WGS) entry which is preliminary data.</text>
</comment>
<dbReference type="EMBL" id="AFPZ01000107">
    <property type="protein sequence ID" value="EGQ20856.1"/>
    <property type="molecule type" value="Genomic_DNA"/>
</dbReference>
<dbReference type="AlphaFoldDB" id="F9DXE4"/>
<reference evidence="3 4" key="1">
    <citation type="submission" date="2011-04" db="EMBL/GenBank/DDBJ databases">
        <authorList>
            <person name="Muzny D."/>
            <person name="Qin X."/>
            <person name="Deng J."/>
            <person name="Jiang H."/>
            <person name="Liu Y."/>
            <person name="Qu J."/>
            <person name="Song X.-Z."/>
            <person name="Zhang L."/>
            <person name="Thornton R."/>
            <person name="Coyle M."/>
            <person name="Francisco L."/>
            <person name="Jackson L."/>
            <person name="Javaid M."/>
            <person name="Korchina V."/>
            <person name="Kovar C."/>
            <person name="Mata R."/>
            <person name="Mathew T."/>
            <person name="Ngo R."/>
            <person name="Nguyen L."/>
            <person name="Nguyen N."/>
            <person name="Okwuonu G."/>
            <person name="Ongeri F."/>
            <person name="Pham C."/>
            <person name="Simmons D."/>
            <person name="Wilczek-Boney K."/>
            <person name="Hale W."/>
            <person name="Jakkamsetti A."/>
            <person name="Pham P."/>
            <person name="Ruth R."/>
            <person name="San Lucas F."/>
            <person name="Warren J."/>
            <person name="Zhang J."/>
            <person name="Zhao Z."/>
            <person name="Zhou C."/>
            <person name="Zhu D."/>
            <person name="Lee S."/>
            <person name="Bess C."/>
            <person name="Blankenburg K."/>
            <person name="Forbes L."/>
            <person name="Fu Q."/>
            <person name="Gubbala S."/>
            <person name="Hirani K."/>
            <person name="Jayaseelan J.C."/>
            <person name="Lara F."/>
            <person name="Munidasa M."/>
            <person name="Palculict T."/>
            <person name="Patil S."/>
            <person name="Pu L.-L."/>
            <person name="Saada N."/>
            <person name="Tang L."/>
            <person name="Weissenberger G."/>
            <person name="Zhu Y."/>
            <person name="Hemphill L."/>
            <person name="Shang Y."/>
            <person name="Youmans B."/>
            <person name="Ayvaz T."/>
            <person name="Ross M."/>
            <person name="Santibanez J."/>
            <person name="Aqrawi P."/>
            <person name="Gross S."/>
            <person name="Joshi V."/>
            <person name="Fowler G."/>
            <person name="Nazareth L."/>
            <person name="Reid J."/>
            <person name="Worley K."/>
            <person name="Petrosino J."/>
            <person name="Highlander S."/>
            <person name="Gibbs R."/>
        </authorList>
    </citation>
    <scope>NUCLEOTIDE SEQUENCE [LARGE SCALE GENOMIC DNA]</scope>
    <source>
        <strain evidence="3 4">2681</strain>
    </source>
</reference>
<keyword evidence="1" id="KW-0732">Signal</keyword>
<name>F9DXE4_9BACL</name>
<proteinExistence type="predicted"/>
<organism evidence="3 4">
    <name type="scientific">Sporosarcina newyorkensis 2681</name>
    <dbReference type="NCBI Taxonomy" id="1027292"/>
    <lineage>
        <taxon>Bacteria</taxon>
        <taxon>Bacillati</taxon>
        <taxon>Bacillota</taxon>
        <taxon>Bacilli</taxon>
        <taxon>Bacillales</taxon>
        <taxon>Caryophanaceae</taxon>
        <taxon>Sporosarcina</taxon>
    </lineage>
</organism>
<dbReference type="PANTHER" id="PTHR43308:SF5">
    <property type="entry name" value="S-LAYER PROTEIN _ PEPTIDOGLYCAN ENDO-BETA-N-ACETYLGLUCOSAMINIDASE"/>
    <property type="match status" value="1"/>
</dbReference>
<feature type="signal peptide" evidence="1">
    <location>
        <begin position="1"/>
        <end position="33"/>
    </location>
</feature>
<feature type="domain" description="SLH" evidence="2">
    <location>
        <begin position="34"/>
        <end position="97"/>
    </location>
</feature>
<evidence type="ECO:0000256" key="1">
    <source>
        <dbReference type="SAM" id="SignalP"/>
    </source>
</evidence>
<dbReference type="eggNOG" id="COG4632">
    <property type="taxonomic scope" value="Bacteria"/>
</dbReference>
<evidence type="ECO:0000313" key="4">
    <source>
        <dbReference type="Proteomes" id="UP000005316"/>
    </source>
</evidence>
<dbReference type="PROSITE" id="PS51272">
    <property type="entry name" value="SLH"/>
    <property type="match status" value="2"/>
</dbReference>
<protein>
    <recommendedName>
        <fullName evidence="2">SLH domain-containing protein</fullName>
    </recommendedName>
</protein>
<dbReference type="Proteomes" id="UP000005316">
    <property type="component" value="Unassembled WGS sequence"/>
</dbReference>
<dbReference type="HOGENOM" id="CLU_595371_0_0_9"/>
<sequence length="463" mass="52280">MQINRRGDDQMKSKFMAALMTLLLVTSAAPIQAGAAAQFSDVDTHWAKKEIQYLSDRNIIGGYPDGTFKPNEPITRVQAASMLAKALKISLSEDTSTEFKDVAKTSPHYQVLATMNELGILRGDNGYMRPGGKTSRAQMAAILRRSFNMPLDKQATFIDVTPAHWAYQDINGIAKQRVAGGSEGKYMPANYVTRAQFSAFLVRALDDSQKLSTYHSYVGVKGKTVEQNGFSYTIAKEGYNFKLFKENLKTGKREAIILPESIPSDDTFQVYLLEGFQLIVYNDEIFIPYWSAVGEMSELPIAYGLMKVKTDGQNLVLMSQPSGHTFRNMFIWNDRIYYTNEKNKERAFDYTFNPDKPVIDDPLVLYSTAMDGSGKRKEYGFDARVIFDNVAFTPNHVQVNQNNKSVLFDHSTMYYFNKKGVYKYSLLDKKTTKLSNVLGKDMRVTETQLIVTDAKGKTHTLKK</sequence>